<evidence type="ECO:0000313" key="3">
    <source>
        <dbReference type="Proteomes" id="UP000095209"/>
    </source>
</evidence>
<proteinExistence type="predicted"/>
<feature type="transmembrane region" description="Helical" evidence="1">
    <location>
        <begin position="46"/>
        <end position="73"/>
    </location>
</feature>
<organism evidence="2 3">
    <name type="scientific">Bacillus solimangrovi</name>
    <dbReference type="NCBI Taxonomy" id="1305675"/>
    <lineage>
        <taxon>Bacteria</taxon>
        <taxon>Bacillati</taxon>
        <taxon>Bacillota</taxon>
        <taxon>Bacilli</taxon>
        <taxon>Bacillales</taxon>
        <taxon>Bacillaceae</taxon>
        <taxon>Bacillus</taxon>
    </lineage>
</organism>
<evidence type="ECO:0000313" key="2">
    <source>
        <dbReference type="EMBL" id="OEH94300.1"/>
    </source>
</evidence>
<keyword evidence="1" id="KW-0472">Membrane</keyword>
<comment type="caution">
    <text evidence="2">The sequence shown here is derived from an EMBL/GenBank/DDBJ whole genome shotgun (WGS) entry which is preliminary data.</text>
</comment>
<feature type="transmembrane region" description="Helical" evidence="1">
    <location>
        <begin position="119"/>
        <end position="138"/>
    </location>
</feature>
<evidence type="ECO:0008006" key="4">
    <source>
        <dbReference type="Google" id="ProtNLM"/>
    </source>
</evidence>
<reference evidence="2 3" key="1">
    <citation type="submission" date="2016-08" db="EMBL/GenBank/DDBJ databases">
        <title>Genome of Bacillus solimangrovi GH2-4.</title>
        <authorList>
            <person name="Lim S."/>
            <person name="Kim B.-C."/>
        </authorList>
    </citation>
    <scope>NUCLEOTIDE SEQUENCE [LARGE SCALE GENOMIC DNA]</scope>
    <source>
        <strain evidence="2 3">GH2-4</strain>
    </source>
</reference>
<feature type="transmembrane region" description="Helical" evidence="1">
    <location>
        <begin position="79"/>
        <end position="98"/>
    </location>
</feature>
<name>A0A1E5LJN7_9BACI</name>
<feature type="transmembrane region" description="Helical" evidence="1">
    <location>
        <begin position="6"/>
        <end position="25"/>
    </location>
</feature>
<dbReference type="EMBL" id="MJEH01000003">
    <property type="protein sequence ID" value="OEH94300.1"/>
    <property type="molecule type" value="Genomic_DNA"/>
</dbReference>
<accession>A0A1E5LJN7</accession>
<keyword evidence="1" id="KW-1133">Transmembrane helix</keyword>
<dbReference type="RefSeq" id="WP_069715656.1">
    <property type="nucleotide sequence ID" value="NZ_MJEH01000003.1"/>
</dbReference>
<keyword evidence="1" id="KW-0812">Transmembrane</keyword>
<protein>
    <recommendedName>
        <fullName evidence="4">DUF2269 domain-containing protein</fullName>
    </recommendedName>
</protein>
<gene>
    <name evidence="2" type="ORF">BFG57_08570</name>
</gene>
<dbReference type="OrthoDB" id="2436717at2"/>
<keyword evidence="3" id="KW-1185">Reference proteome</keyword>
<evidence type="ECO:0000256" key="1">
    <source>
        <dbReference type="SAM" id="Phobius"/>
    </source>
</evidence>
<dbReference type="STRING" id="1305675.BFG57_08570"/>
<dbReference type="InterPro" id="IPR018729">
    <property type="entry name" value="DUF2269_transmembrane"/>
</dbReference>
<dbReference type="Proteomes" id="UP000095209">
    <property type="component" value="Unassembled WGS sequence"/>
</dbReference>
<dbReference type="AlphaFoldDB" id="A0A1E5LJN7"/>
<dbReference type="Pfam" id="PF10027">
    <property type="entry name" value="DUF2269"/>
    <property type="match status" value="1"/>
</dbReference>
<sequence>MLYKLILYIHVASVILSIGPFFVLIPMVKKLRVVDKDLLQAYLMPFFFSVQLTKHAGHVLFTTGLLLIVFGPWSLRAPWIIMTIVLLGSSIFFVANAFSPKLKKLTQSDDDRDKILKDLSRSIWIYIGILMIVLWLMVNKPVLW</sequence>